<dbReference type="NCBIfam" id="TIGR00179">
    <property type="entry name" value="murB"/>
    <property type="match status" value="1"/>
</dbReference>
<keyword evidence="5 16" id="KW-0963">Cytoplasm</keyword>
<organism evidence="18 19">
    <name type="scientific">Oribacterium parvum ACB1</name>
    <dbReference type="NCBI Taxonomy" id="796943"/>
    <lineage>
        <taxon>Bacteria</taxon>
        <taxon>Bacillati</taxon>
        <taxon>Bacillota</taxon>
        <taxon>Clostridia</taxon>
        <taxon>Lachnospirales</taxon>
        <taxon>Lachnospiraceae</taxon>
        <taxon>Oribacterium</taxon>
    </lineage>
</organism>
<dbReference type="GO" id="GO:0051301">
    <property type="term" value="P:cell division"/>
    <property type="evidence" value="ECO:0007669"/>
    <property type="project" value="UniProtKB-KW"/>
</dbReference>
<comment type="catalytic activity">
    <reaction evidence="15 16">
        <text>UDP-N-acetyl-alpha-D-muramate + NADP(+) = UDP-N-acetyl-3-O-(1-carboxyvinyl)-alpha-D-glucosamine + NADPH + H(+)</text>
        <dbReference type="Rhea" id="RHEA:12248"/>
        <dbReference type="ChEBI" id="CHEBI:15378"/>
        <dbReference type="ChEBI" id="CHEBI:57783"/>
        <dbReference type="ChEBI" id="CHEBI:58349"/>
        <dbReference type="ChEBI" id="CHEBI:68483"/>
        <dbReference type="ChEBI" id="CHEBI:70757"/>
        <dbReference type="EC" id="1.3.1.98"/>
    </reaction>
</comment>
<dbReference type="InterPro" id="IPR006094">
    <property type="entry name" value="Oxid_FAD_bind_N"/>
</dbReference>
<dbReference type="UniPathway" id="UPA00219"/>
<proteinExistence type="inferred from homology"/>
<dbReference type="Gene3D" id="3.90.78.10">
    <property type="entry name" value="UDP-N-acetylenolpyruvoylglucosamine reductase, C-terminal domain"/>
    <property type="match status" value="1"/>
</dbReference>
<keyword evidence="19" id="KW-1185">Reference proteome</keyword>
<evidence type="ECO:0000256" key="16">
    <source>
        <dbReference type="HAMAP-Rule" id="MF_00037"/>
    </source>
</evidence>
<comment type="cofactor">
    <cofactor evidence="1 16">
        <name>FAD</name>
        <dbReference type="ChEBI" id="CHEBI:57692"/>
    </cofactor>
</comment>
<dbReference type="Gene3D" id="3.30.465.10">
    <property type="match status" value="1"/>
</dbReference>
<dbReference type="InterPro" id="IPR016166">
    <property type="entry name" value="FAD-bd_PCMH"/>
</dbReference>
<keyword evidence="13 16" id="KW-0131">Cell cycle</keyword>
<keyword evidence="6 16" id="KW-0132">Cell division</keyword>
<dbReference type="PROSITE" id="PS51387">
    <property type="entry name" value="FAD_PCMH"/>
    <property type="match status" value="1"/>
</dbReference>
<evidence type="ECO:0000256" key="10">
    <source>
        <dbReference type="ARBA" id="ARBA00022960"/>
    </source>
</evidence>
<feature type="active site" evidence="16">
    <location>
        <position position="293"/>
    </location>
</feature>
<dbReference type="AlphaFoldDB" id="G9WQH3"/>
<sequence>MEHFQGNLLKEYTSFLVGGKAKDFYIPRSFEDVEELLKRLHTEGKDFYVLGKGSNVLISDEGLDAPVILIRENLSGIHFQIYKEHLEEKNQEDWAIFTALAGTSLSELAKYAEEKGYTGMEPLSGIPGTVGGAVKMNAGAYNSEIKDVFHHGTFCKRNGEIFELSLSEMDFSYRHSAVEDGMLCLSASFLLKKGELASIREKMEDFQKRRAEKQPLELPSAGSTFKRPEGDYASRLIEAAGLRGFRMENAAVSEKHCGFVVNLGGASARNIYELIEEVKRIVKEKEGVQLETEIKLWGSF</sequence>
<keyword evidence="10 16" id="KW-0133">Cell shape</keyword>
<comment type="subcellular location">
    <subcellularLocation>
        <location evidence="3 16">Cytoplasm</location>
    </subcellularLocation>
</comment>
<comment type="caution">
    <text evidence="18">The sequence shown here is derived from an EMBL/GenBank/DDBJ whole genome shotgun (WGS) entry which is preliminary data.</text>
</comment>
<reference evidence="18" key="1">
    <citation type="submission" date="2011-08" db="EMBL/GenBank/DDBJ databases">
        <authorList>
            <consortium name="The Broad Institute Genome Sequencing Platform"/>
            <person name="Earl A."/>
            <person name="Ward D."/>
            <person name="Feldgarden M."/>
            <person name="Gevers D."/>
            <person name="Sizova M."/>
            <person name="Hazen A."/>
            <person name="Epstein S."/>
            <person name="Young S.K."/>
            <person name="Zeng Q."/>
            <person name="Gargeya S."/>
            <person name="Fitzgerald M."/>
            <person name="Haas B."/>
            <person name="Abouelleil A."/>
            <person name="Alvarado L."/>
            <person name="Arachchi H.M."/>
            <person name="Berlin A."/>
            <person name="Brown A."/>
            <person name="Chapman S.B."/>
            <person name="Chen Z."/>
            <person name="Dunbar C."/>
            <person name="Freedman E."/>
            <person name="Gearin G."/>
            <person name="Gellesch M."/>
            <person name="Goldberg J."/>
            <person name="Griggs A."/>
            <person name="Gujja S."/>
            <person name="Heiman D."/>
            <person name="Howarth C."/>
            <person name="Larson L."/>
            <person name="Lui A."/>
            <person name="MacDonald P.J.P."/>
            <person name="Montmayeur A."/>
            <person name="Murphy C."/>
            <person name="Neiman D."/>
            <person name="Pearson M."/>
            <person name="Priest M."/>
            <person name="Roberts A."/>
            <person name="Saif S."/>
            <person name="Shea T."/>
            <person name="Shenoy N."/>
            <person name="Sisk P."/>
            <person name="Stolte C."/>
            <person name="Sykes S."/>
            <person name="Wortman J."/>
            <person name="Nusbaum C."/>
            <person name="Birren B."/>
        </authorList>
    </citation>
    <scope>NUCLEOTIDE SEQUENCE [LARGE SCALE GENOMIC DNA]</scope>
    <source>
        <strain evidence="18">ACB1</strain>
    </source>
</reference>
<dbReference type="InterPro" id="IPR016169">
    <property type="entry name" value="FAD-bd_PCMH_sub2"/>
</dbReference>
<keyword evidence="14 16" id="KW-0961">Cell wall biogenesis/degradation</keyword>
<dbReference type="InterPro" id="IPR011601">
    <property type="entry name" value="MurB_C"/>
</dbReference>
<dbReference type="GO" id="GO:0008762">
    <property type="term" value="F:UDP-N-acetylmuramate dehydrogenase activity"/>
    <property type="evidence" value="ECO:0007669"/>
    <property type="project" value="UniProtKB-UniRule"/>
</dbReference>
<dbReference type="GO" id="GO:0005829">
    <property type="term" value="C:cytosol"/>
    <property type="evidence" value="ECO:0007669"/>
    <property type="project" value="TreeGrafter"/>
</dbReference>
<keyword evidence="8 16" id="KW-0274">FAD</keyword>
<dbReference type="RefSeq" id="WP_009535446.1">
    <property type="nucleotide sequence ID" value="NZ_KE148312.1"/>
</dbReference>
<evidence type="ECO:0000256" key="13">
    <source>
        <dbReference type="ARBA" id="ARBA00023306"/>
    </source>
</evidence>
<dbReference type="GO" id="GO:0009252">
    <property type="term" value="P:peptidoglycan biosynthetic process"/>
    <property type="evidence" value="ECO:0007669"/>
    <property type="project" value="UniProtKB-UniRule"/>
</dbReference>
<evidence type="ECO:0000256" key="14">
    <source>
        <dbReference type="ARBA" id="ARBA00023316"/>
    </source>
</evidence>
<comment type="pathway">
    <text evidence="4 16">Cell wall biogenesis; peptidoglycan biosynthesis.</text>
</comment>
<dbReference type="InterPro" id="IPR036635">
    <property type="entry name" value="MurB_C_sf"/>
</dbReference>
<keyword evidence="12 16" id="KW-0560">Oxidoreductase</keyword>
<dbReference type="PANTHER" id="PTHR21071:SF4">
    <property type="entry name" value="UDP-N-ACETYLENOLPYRUVOYLGLUCOSAMINE REDUCTASE"/>
    <property type="match status" value="1"/>
</dbReference>
<dbReference type="Gene3D" id="3.30.43.10">
    <property type="entry name" value="Uridine Diphospho-n-acetylenolpyruvylglucosamine Reductase, domain 2"/>
    <property type="match status" value="1"/>
</dbReference>
<evidence type="ECO:0000256" key="9">
    <source>
        <dbReference type="ARBA" id="ARBA00022857"/>
    </source>
</evidence>
<dbReference type="NCBIfam" id="NF010480">
    <property type="entry name" value="PRK13905.1"/>
    <property type="match status" value="1"/>
</dbReference>
<evidence type="ECO:0000256" key="5">
    <source>
        <dbReference type="ARBA" id="ARBA00022490"/>
    </source>
</evidence>
<dbReference type="InterPro" id="IPR016167">
    <property type="entry name" value="FAD-bd_PCMH_sub1"/>
</dbReference>
<name>G9WQH3_9FIRM</name>
<protein>
    <recommendedName>
        <fullName evidence="16">UDP-N-acetylenolpyruvoylglucosamine reductase</fullName>
        <ecNumber evidence="16">1.3.1.98</ecNumber>
    </recommendedName>
    <alternativeName>
        <fullName evidence="16">UDP-N-acetylmuramate dehydrogenase</fullName>
    </alternativeName>
</protein>
<evidence type="ECO:0000256" key="15">
    <source>
        <dbReference type="ARBA" id="ARBA00048914"/>
    </source>
</evidence>
<evidence type="ECO:0000256" key="11">
    <source>
        <dbReference type="ARBA" id="ARBA00022984"/>
    </source>
</evidence>
<dbReference type="SUPFAM" id="SSF56176">
    <property type="entry name" value="FAD-binding/transporter-associated domain-like"/>
    <property type="match status" value="1"/>
</dbReference>
<dbReference type="EC" id="1.3.1.98" evidence="16"/>
<feature type="active site" evidence="16">
    <location>
        <position position="174"/>
    </location>
</feature>
<evidence type="ECO:0000256" key="6">
    <source>
        <dbReference type="ARBA" id="ARBA00022618"/>
    </source>
</evidence>
<dbReference type="PATRIC" id="fig|796943.3.peg.2068"/>
<gene>
    <name evidence="16" type="primary">murB</name>
    <name evidence="18" type="ORF">HMPREF9625_01606</name>
</gene>
<feature type="active site" description="Proton donor" evidence="16">
    <location>
        <position position="223"/>
    </location>
</feature>
<feature type="domain" description="FAD-binding PCMH-type" evidence="17">
    <location>
        <begin position="17"/>
        <end position="209"/>
    </location>
</feature>
<comment type="function">
    <text evidence="2 16">Cell wall formation.</text>
</comment>
<keyword evidence="7 16" id="KW-0285">Flavoprotein</keyword>
<evidence type="ECO:0000259" key="17">
    <source>
        <dbReference type="PROSITE" id="PS51387"/>
    </source>
</evidence>
<evidence type="ECO:0000313" key="19">
    <source>
        <dbReference type="Proteomes" id="UP000018461"/>
    </source>
</evidence>
<keyword evidence="11 16" id="KW-0573">Peptidoglycan synthesis</keyword>
<evidence type="ECO:0000256" key="1">
    <source>
        <dbReference type="ARBA" id="ARBA00001974"/>
    </source>
</evidence>
<dbReference type="Pfam" id="PF02873">
    <property type="entry name" value="MurB_C"/>
    <property type="match status" value="1"/>
</dbReference>
<dbReference type="GO" id="GO:0071555">
    <property type="term" value="P:cell wall organization"/>
    <property type="evidence" value="ECO:0007669"/>
    <property type="project" value="UniProtKB-KW"/>
</dbReference>
<evidence type="ECO:0000256" key="2">
    <source>
        <dbReference type="ARBA" id="ARBA00003921"/>
    </source>
</evidence>
<dbReference type="GO" id="GO:0008360">
    <property type="term" value="P:regulation of cell shape"/>
    <property type="evidence" value="ECO:0007669"/>
    <property type="project" value="UniProtKB-KW"/>
</dbReference>
<evidence type="ECO:0000256" key="4">
    <source>
        <dbReference type="ARBA" id="ARBA00004752"/>
    </source>
</evidence>
<accession>G9WQH3</accession>
<evidence type="ECO:0000256" key="7">
    <source>
        <dbReference type="ARBA" id="ARBA00022630"/>
    </source>
</evidence>
<dbReference type="InterPro" id="IPR003170">
    <property type="entry name" value="MurB"/>
</dbReference>
<dbReference type="HOGENOM" id="CLU_035304_1_1_9"/>
<dbReference type="Proteomes" id="UP000018461">
    <property type="component" value="Unassembled WGS sequence"/>
</dbReference>
<comment type="similarity">
    <text evidence="16">Belongs to the MurB family.</text>
</comment>
<dbReference type="GO" id="GO:0071949">
    <property type="term" value="F:FAD binding"/>
    <property type="evidence" value="ECO:0007669"/>
    <property type="project" value="InterPro"/>
</dbReference>
<dbReference type="SUPFAM" id="SSF56194">
    <property type="entry name" value="Uridine diphospho-N-Acetylenolpyruvylglucosamine reductase, MurB, C-terminal domain"/>
    <property type="match status" value="1"/>
</dbReference>
<evidence type="ECO:0000256" key="12">
    <source>
        <dbReference type="ARBA" id="ARBA00023002"/>
    </source>
</evidence>
<dbReference type="EMBL" id="AFZC02000002">
    <property type="protein sequence ID" value="EHL09633.1"/>
    <property type="molecule type" value="Genomic_DNA"/>
</dbReference>
<reference evidence="18" key="2">
    <citation type="submission" date="2013-03" db="EMBL/GenBank/DDBJ databases">
        <title>The Genome Sequence of Oribacterium sp. ACB1.</title>
        <authorList>
            <consortium name="The Broad Institute Genomics Platform"/>
            <consortium name="The Broad Institute Genome Sequencing Center for Infectious Disease"/>
            <person name="Earl A."/>
            <person name="Ward D."/>
            <person name="Feldgarden M."/>
            <person name="Gevers D."/>
            <person name="Sizova M."/>
            <person name="Hazen A."/>
            <person name="Epstein S."/>
            <person name="Walker B."/>
            <person name="Young S."/>
            <person name="Zeng Q."/>
            <person name="Gargeya S."/>
            <person name="Fitzgerald M."/>
            <person name="Haas B."/>
            <person name="Abouelleil A."/>
            <person name="Allen A.W."/>
            <person name="Alvarado L."/>
            <person name="Arachchi H.M."/>
            <person name="Berlin A.M."/>
            <person name="Chapman S.B."/>
            <person name="Gainer-Dewar J."/>
            <person name="Goldberg J."/>
            <person name="Griggs A."/>
            <person name="Gujja S."/>
            <person name="Hansen M."/>
            <person name="Howarth C."/>
            <person name="Imamovic A."/>
            <person name="Ireland A."/>
            <person name="Larimer J."/>
            <person name="McCowan C."/>
            <person name="Murphy C."/>
            <person name="Pearson M."/>
            <person name="Poon T.W."/>
            <person name="Priest M."/>
            <person name="Roberts A."/>
            <person name="Saif S."/>
            <person name="Shea T."/>
            <person name="Sisk P."/>
            <person name="Sykes S."/>
            <person name="Wortman J."/>
            <person name="Nusbaum C."/>
            <person name="Birren B."/>
        </authorList>
    </citation>
    <scope>NUCLEOTIDE SEQUENCE [LARGE SCALE GENOMIC DNA]</scope>
    <source>
        <strain evidence="18">ACB1</strain>
    </source>
</reference>
<dbReference type="InterPro" id="IPR036318">
    <property type="entry name" value="FAD-bd_PCMH-like_sf"/>
</dbReference>
<evidence type="ECO:0000256" key="8">
    <source>
        <dbReference type="ARBA" id="ARBA00022827"/>
    </source>
</evidence>
<dbReference type="HAMAP" id="MF_00037">
    <property type="entry name" value="MurB"/>
    <property type="match status" value="1"/>
</dbReference>
<dbReference type="STRING" id="796943.HMPREF9625_01606"/>
<evidence type="ECO:0000313" key="18">
    <source>
        <dbReference type="EMBL" id="EHL09633.1"/>
    </source>
</evidence>
<dbReference type="PANTHER" id="PTHR21071">
    <property type="entry name" value="UDP-N-ACETYLENOLPYRUVOYLGLUCOSAMINE REDUCTASE"/>
    <property type="match status" value="1"/>
</dbReference>
<dbReference type="Pfam" id="PF01565">
    <property type="entry name" value="FAD_binding_4"/>
    <property type="match status" value="1"/>
</dbReference>
<evidence type="ECO:0000256" key="3">
    <source>
        <dbReference type="ARBA" id="ARBA00004496"/>
    </source>
</evidence>
<keyword evidence="9 16" id="KW-0521">NADP</keyword>